<dbReference type="PANTHER" id="PTHR19302">
    <property type="entry name" value="GAMMA TUBULIN COMPLEX PROTEIN"/>
    <property type="match status" value="1"/>
</dbReference>
<feature type="domain" description="Gamma tubulin complex component C-terminal" evidence="6">
    <location>
        <begin position="538"/>
        <end position="802"/>
    </location>
</feature>
<proteinExistence type="inferred from homology"/>
<dbReference type="GO" id="GO:0000278">
    <property type="term" value="P:mitotic cell cycle"/>
    <property type="evidence" value="ECO:0007669"/>
    <property type="project" value="TreeGrafter"/>
</dbReference>
<dbReference type="GO" id="GO:0031122">
    <property type="term" value="P:cytoplasmic microtubule organization"/>
    <property type="evidence" value="ECO:0007669"/>
    <property type="project" value="TreeGrafter"/>
</dbReference>
<dbReference type="STRING" id="1764295.A0A5B8MLI9"/>
<keyword evidence="4" id="KW-0493">Microtubule</keyword>
<accession>A0A5B8MLI9</accession>
<name>A0A5B8MLI9_9CHLO</name>
<dbReference type="Pfam" id="PF17681">
    <property type="entry name" value="GCP_N_terminal"/>
    <property type="match status" value="1"/>
</dbReference>
<dbReference type="GO" id="GO:0007020">
    <property type="term" value="P:microtubule nucleation"/>
    <property type="evidence" value="ECO:0007669"/>
    <property type="project" value="InterPro"/>
</dbReference>
<dbReference type="GO" id="GO:0051321">
    <property type="term" value="P:meiotic cell cycle"/>
    <property type="evidence" value="ECO:0007669"/>
    <property type="project" value="TreeGrafter"/>
</dbReference>
<keyword evidence="3" id="KW-0963">Cytoplasm</keyword>
<comment type="similarity">
    <text evidence="2">Belongs to the TUBGCP family.</text>
</comment>
<dbReference type="GO" id="GO:0005874">
    <property type="term" value="C:microtubule"/>
    <property type="evidence" value="ECO:0007669"/>
    <property type="project" value="UniProtKB-KW"/>
</dbReference>
<evidence type="ECO:0000259" key="7">
    <source>
        <dbReference type="Pfam" id="PF17681"/>
    </source>
</evidence>
<reference evidence="8 9" key="1">
    <citation type="submission" date="2018-07" db="EMBL/GenBank/DDBJ databases">
        <title>The complete nuclear genome of the prasinophyte Chloropicon primus (CCMP1205).</title>
        <authorList>
            <person name="Pombert J.-F."/>
            <person name="Otis C."/>
            <person name="Turmel M."/>
            <person name="Lemieux C."/>
        </authorList>
    </citation>
    <scope>NUCLEOTIDE SEQUENCE [LARGE SCALE GENOMIC DNA]</scope>
    <source>
        <strain evidence="8 9">CCMP1205</strain>
    </source>
</reference>
<dbReference type="Proteomes" id="UP000316726">
    <property type="component" value="Chromosome 4"/>
</dbReference>
<dbReference type="Pfam" id="PF04130">
    <property type="entry name" value="GCP_C_terminal"/>
    <property type="match status" value="1"/>
</dbReference>
<dbReference type="PANTHER" id="PTHR19302:SF14">
    <property type="entry name" value="GAMMA-TUBULIN COMPLEX COMPONENT 3"/>
    <property type="match status" value="1"/>
</dbReference>
<dbReference type="AlphaFoldDB" id="A0A5B8MLI9"/>
<organism evidence="8 9">
    <name type="scientific">Chloropicon primus</name>
    <dbReference type="NCBI Taxonomy" id="1764295"/>
    <lineage>
        <taxon>Eukaryota</taxon>
        <taxon>Viridiplantae</taxon>
        <taxon>Chlorophyta</taxon>
        <taxon>Chloropicophyceae</taxon>
        <taxon>Chloropicales</taxon>
        <taxon>Chloropicaceae</taxon>
        <taxon>Chloropicon</taxon>
    </lineage>
</organism>
<evidence type="ECO:0000313" key="8">
    <source>
        <dbReference type="EMBL" id="QDZ20864.1"/>
    </source>
</evidence>
<feature type="domain" description="Gamma tubulin complex component protein N-terminal" evidence="7">
    <location>
        <begin position="214"/>
        <end position="531"/>
    </location>
</feature>
<evidence type="ECO:0000256" key="2">
    <source>
        <dbReference type="ARBA" id="ARBA00010337"/>
    </source>
</evidence>
<dbReference type="EMBL" id="CP031037">
    <property type="protein sequence ID" value="QDZ20864.1"/>
    <property type="molecule type" value="Genomic_DNA"/>
</dbReference>
<dbReference type="GO" id="GO:0051011">
    <property type="term" value="F:microtubule minus-end binding"/>
    <property type="evidence" value="ECO:0007669"/>
    <property type="project" value="TreeGrafter"/>
</dbReference>
<protein>
    <submittedName>
        <fullName evidence="8">Gamma tubulin interacting protein</fullName>
    </submittedName>
</protein>
<evidence type="ECO:0000256" key="1">
    <source>
        <dbReference type="ARBA" id="ARBA00004245"/>
    </source>
</evidence>
<evidence type="ECO:0000256" key="5">
    <source>
        <dbReference type="ARBA" id="ARBA00023212"/>
    </source>
</evidence>
<dbReference type="Gene3D" id="1.20.120.1900">
    <property type="entry name" value="Gamma-tubulin complex, C-terminal domain"/>
    <property type="match status" value="1"/>
</dbReference>
<sequence length="877" mass="98639">MVGGVSTTVAGARYEENQGASARDERTVALLGKLCTKAHATNPQKVSGALSRSVGIIVRENEGENGAVMQASSSSLDSFGMEASIAASVQRQLVRTGKRDEATGLPLSVKFAELHETLSRKGVLKRYGSLLRLLNQLSRHWNGLDGADPSAVSSASASAGGNTMVPFKVIGGEEFNHPGVQRNKNGERATIRKLKYFRIKERDDFQSLHERDLVRDVLFVAQGIDGKYVKFMPSEDKYGIDPEYVVSAQARELTTNLCEIGWLYRRLQYQAESFEGEEEQGKGSTQQAFFSSVRDHLAHYYRMLALVESKVMASTSSADAKSLAYGEVGAGGLIEREMKGAKVSLRCLAIMLSEPMQQLRVLAILCDAAKDLKGGMLINKLFELAKHGDPYVRSLVDGILHKVCKPLFGMISRWIFEGELHDPCGEFFIQENPSVSLDDVWHDGYCLRTEMIPVAISDQVAKTILRTGKSITFLKKCCEVKEWGDFHSMSREAEKSLQFGSSNTNNSVETFESFVHKVAKRVDSHLMQTLFYNFRCGDHLQAVKRYLLLGQGDFIQQLMDLSGEDLSEKAGTVSAYQLGSTLETAIRSSVVQFDDPEILNCLRVEMMPHASEEYGWDVFSLNYVVRSPLTCVFTETAMKKYLRVFNFLWRLKRVEHALCSVWQSMKPSVQLFDRVRNEGSENVVGIKDEVRRCHCVRNEMSHFCMNLQYYIMFEVLEESWTEFEGKMKNASDLDTLIEAHETYLNNIVEKALLGERSQALIRQLNLVFDLIMRFQGFSGRIQEILKEASSKRRLRTLRAEVESAQGNWGLNGDDDEGGDAEGEDVDCFPERFLYSTRYELDAIKGDYKILVDGFLKLFPTVPHIDLGLLEQKIIFST</sequence>
<evidence type="ECO:0000259" key="6">
    <source>
        <dbReference type="Pfam" id="PF04130"/>
    </source>
</evidence>
<dbReference type="InterPro" id="IPR041470">
    <property type="entry name" value="GCP_N"/>
</dbReference>
<dbReference type="GO" id="GO:0000922">
    <property type="term" value="C:spindle pole"/>
    <property type="evidence" value="ECO:0007669"/>
    <property type="project" value="InterPro"/>
</dbReference>
<comment type="subcellular location">
    <subcellularLocation>
        <location evidence="1">Cytoplasm</location>
        <location evidence="1">Cytoskeleton</location>
    </subcellularLocation>
</comment>
<evidence type="ECO:0000256" key="3">
    <source>
        <dbReference type="ARBA" id="ARBA00022490"/>
    </source>
</evidence>
<evidence type="ECO:0000256" key="4">
    <source>
        <dbReference type="ARBA" id="ARBA00022701"/>
    </source>
</evidence>
<dbReference type="InterPro" id="IPR007259">
    <property type="entry name" value="GCP"/>
</dbReference>
<dbReference type="GO" id="GO:0000930">
    <property type="term" value="C:gamma-tubulin complex"/>
    <property type="evidence" value="ECO:0007669"/>
    <property type="project" value="TreeGrafter"/>
</dbReference>
<keyword evidence="9" id="KW-1185">Reference proteome</keyword>
<dbReference type="GO" id="GO:0043015">
    <property type="term" value="F:gamma-tubulin binding"/>
    <property type="evidence" value="ECO:0007669"/>
    <property type="project" value="InterPro"/>
</dbReference>
<dbReference type="InterPro" id="IPR042241">
    <property type="entry name" value="GCP_C_sf"/>
</dbReference>
<dbReference type="OrthoDB" id="5860513at2759"/>
<evidence type="ECO:0000313" key="9">
    <source>
        <dbReference type="Proteomes" id="UP000316726"/>
    </source>
</evidence>
<gene>
    <name evidence="8" type="ORF">A3770_04p33820</name>
</gene>
<dbReference type="InterPro" id="IPR040457">
    <property type="entry name" value="GCP_C"/>
</dbReference>
<dbReference type="GO" id="GO:0051225">
    <property type="term" value="P:spindle assembly"/>
    <property type="evidence" value="ECO:0007669"/>
    <property type="project" value="TreeGrafter"/>
</dbReference>
<keyword evidence="5" id="KW-0206">Cytoskeleton</keyword>